<keyword evidence="4" id="KW-1003">Cell membrane</keyword>
<dbReference type="InterPro" id="IPR014782">
    <property type="entry name" value="Peptidase_M1_dom"/>
</dbReference>
<keyword evidence="14" id="KW-0449">Lipoprotein</keyword>
<keyword evidence="6" id="KW-0645">Protease</keyword>
<dbReference type="PANTHER" id="PTHR11533:SF294">
    <property type="entry name" value="THYROTROPIN-RELEASING HORMONE-DEGRADING ECTOENZYME"/>
    <property type="match status" value="1"/>
</dbReference>
<evidence type="ECO:0000313" key="18">
    <source>
        <dbReference type="Proteomes" id="UP000826195"/>
    </source>
</evidence>
<keyword evidence="18" id="KW-1185">Reference proteome</keyword>
<evidence type="ECO:0000256" key="6">
    <source>
        <dbReference type="ARBA" id="ARBA00022670"/>
    </source>
</evidence>
<evidence type="ECO:0000259" key="15">
    <source>
        <dbReference type="Pfam" id="PF01433"/>
    </source>
</evidence>
<comment type="cofactor">
    <cofactor evidence="1">
        <name>Zn(2+)</name>
        <dbReference type="ChEBI" id="CHEBI:29105"/>
    </cofactor>
</comment>
<dbReference type="GO" id="GO:0070006">
    <property type="term" value="F:metalloaminopeptidase activity"/>
    <property type="evidence" value="ECO:0007669"/>
    <property type="project" value="TreeGrafter"/>
</dbReference>
<evidence type="ECO:0000256" key="13">
    <source>
        <dbReference type="ARBA" id="ARBA00023180"/>
    </source>
</evidence>
<comment type="subcellular location">
    <subcellularLocation>
        <location evidence="2">Cell membrane</location>
        <topology evidence="2">Lipid-anchor</topology>
        <topology evidence="2">GPI-anchor</topology>
    </subcellularLocation>
</comment>
<dbReference type="GO" id="GO:0005615">
    <property type="term" value="C:extracellular space"/>
    <property type="evidence" value="ECO:0007669"/>
    <property type="project" value="TreeGrafter"/>
</dbReference>
<dbReference type="GO" id="GO:0005737">
    <property type="term" value="C:cytoplasm"/>
    <property type="evidence" value="ECO:0007669"/>
    <property type="project" value="TreeGrafter"/>
</dbReference>
<evidence type="ECO:0000256" key="7">
    <source>
        <dbReference type="ARBA" id="ARBA00022723"/>
    </source>
</evidence>
<gene>
    <name evidence="17" type="ORF">KQX54_018386</name>
</gene>
<proteinExistence type="inferred from homology"/>
<dbReference type="Gene3D" id="1.25.50.20">
    <property type="match status" value="1"/>
</dbReference>
<dbReference type="GO" id="GO:0006508">
    <property type="term" value="P:proteolysis"/>
    <property type="evidence" value="ECO:0007669"/>
    <property type="project" value="UniProtKB-KW"/>
</dbReference>
<keyword evidence="12" id="KW-0472">Membrane</keyword>
<keyword evidence="13" id="KW-0325">Glycoprotein</keyword>
<feature type="domain" description="Peptidase M1 membrane alanine aminopeptidase" evidence="15">
    <location>
        <begin position="26"/>
        <end position="91"/>
    </location>
</feature>
<keyword evidence="11" id="KW-0482">Metalloprotease</keyword>
<dbReference type="Pfam" id="PF01433">
    <property type="entry name" value="Peptidase_M1"/>
    <property type="match status" value="1"/>
</dbReference>
<keyword evidence="10" id="KW-0862">Zinc</keyword>
<accession>A0AAV7IRR8</accession>
<dbReference type="GO" id="GO:0005886">
    <property type="term" value="C:plasma membrane"/>
    <property type="evidence" value="ECO:0007669"/>
    <property type="project" value="UniProtKB-SubCell"/>
</dbReference>
<dbReference type="PANTHER" id="PTHR11533">
    <property type="entry name" value="PROTEASE M1 ZINC METALLOPROTEASE"/>
    <property type="match status" value="1"/>
</dbReference>
<dbReference type="GO" id="GO:0008270">
    <property type="term" value="F:zinc ion binding"/>
    <property type="evidence" value="ECO:0007669"/>
    <property type="project" value="InterPro"/>
</dbReference>
<dbReference type="GO" id="GO:0098552">
    <property type="term" value="C:side of membrane"/>
    <property type="evidence" value="ECO:0007669"/>
    <property type="project" value="UniProtKB-KW"/>
</dbReference>
<dbReference type="EMBL" id="JAHXZJ010001119">
    <property type="protein sequence ID" value="KAH0555390.1"/>
    <property type="molecule type" value="Genomic_DNA"/>
</dbReference>
<dbReference type="InterPro" id="IPR050344">
    <property type="entry name" value="Peptidase_M1_aminopeptidases"/>
</dbReference>
<dbReference type="AlphaFoldDB" id="A0AAV7IRR8"/>
<evidence type="ECO:0000256" key="3">
    <source>
        <dbReference type="ARBA" id="ARBA00010136"/>
    </source>
</evidence>
<evidence type="ECO:0000256" key="9">
    <source>
        <dbReference type="ARBA" id="ARBA00022801"/>
    </source>
</evidence>
<reference evidence="17 18" key="1">
    <citation type="journal article" date="2021" name="J. Hered.">
        <title>A chromosome-level genome assembly of the parasitoid wasp, Cotesia glomerata (Hymenoptera: Braconidae).</title>
        <authorList>
            <person name="Pinto B.J."/>
            <person name="Weis J.J."/>
            <person name="Gamble T."/>
            <person name="Ode P.J."/>
            <person name="Paul R."/>
            <person name="Zaspel J.M."/>
        </authorList>
    </citation>
    <scope>NUCLEOTIDE SEQUENCE [LARGE SCALE GENOMIC DNA]</scope>
    <source>
        <strain evidence="17">CgM1</strain>
    </source>
</reference>
<dbReference type="Gene3D" id="1.10.390.10">
    <property type="entry name" value="Neutral Protease Domain 2"/>
    <property type="match status" value="1"/>
</dbReference>
<evidence type="ECO:0000256" key="1">
    <source>
        <dbReference type="ARBA" id="ARBA00001947"/>
    </source>
</evidence>
<keyword evidence="7" id="KW-0479">Metal-binding</keyword>
<dbReference type="FunFam" id="2.60.40.1910:FF:000008">
    <property type="entry name" value="Aminopeptidase"/>
    <property type="match status" value="1"/>
</dbReference>
<evidence type="ECO:0000256" key="12">
    <source>
        <dbReference type="ARBA" id="ARBA00023136"/>
    </source>
</evidence>
<dbReference type="SUPFAM" id="SSF55486">
    <property type="entry name" value="Metalloproteases ('zincins'), catalytic domain"/>
    <property type="match status" value="1"/>
</dbReference>
<evidence type="ECO:0000256" key="14">
    <source>
        <dbReference type="ARBA" id="ARBA00023288"/>
    </source>
</evidence>
<evidence type="ECO:0000256" key="10">
    <source>
        <dbReference type="ARBA" id="ARBA00022833"/>
    </source>
</evidence>
<keyword evidence="9" id="KW-0378">Hydrolase</keyword>
<dbReference type="GO" id="GO:0043171">
    <property type="term" value="P:peptide catabolic process"/>
    <property type="evidence" value="ECO:0007669"/>
    <property type="project" value="TreeGrafter"/>
</dbReference>
<protein>
    <recommendedName>
        <fullName evidence="19">Aminopeptidase N</fullName>
    </recommendedName>
</protein>
<evidence type="ECO:0000256" key="2">
    <source>
        <dbReference type="ARBA" id="ARBA00004609"/>
    </source>
</evidence>
<dbReference type="InterPro" id="IPR027268">
    <property type="entry name" value="Peptidase_M4/M1_CTD_sf"/>
</dbReference>
<dbReference type="Pfam" id="PF11838">
    <property type="entry name" value="ERAP1_C"/>
    <property type="match status" value="1"/>
</dbReference>
<evidence type="ECO:0008006" key="19">
    <source>
        <dbReference type="Google" id="ProtNLM"/>
    </source>
</evidence>
<organism evidence="17 18">
    <name type="scientific">Cotesia glomerata</name>
    <name type="common">Lepidopteran parasitic wasp</name>
    <name type="synonym">Apanteles glomeratus</name>
    <dbReference type="NCBI Taxonomy" id="32391"/>
    <lineage>
        <taxon>Eukaryota</taxon>
        <taxon>Metazoa</taxon>
        <taxon>Ecdysozoa</taxon>
        <taxon>Arthropoda</taxon>
        <taxon>Hexapoda</taxon>
        <taxon>Insecta</taxon>
        <taxon>Pterygota</taxon>
        <taxon>Neoptera</taxon>
        <taxon>Endopterygota</taxon>
        <taxon>Hymenoptera</taxon>
        <taxon>Apocrita</taxon>
        <taxon>Ichneumonoidea</taxon>
        <taxon>Braconidae</taxon>
        <taxon>Microgastrinae</taxon>
        <taxon>Cotesia</taxon>
    </lineage>
</organism>
<keyword evidence="8" id="KW-0732">Signal</keyword>
<keyword evidence="5" id="KW-0336">GPI-anchor</keyword>
<feature type="domain" description="ERAP1-like C-terminal" evidence="16">
    <location>
        <begin position="184"/>
        <end position="480"/>
    </location>
</feature>
<evidence type="ECO:0000256" key="8">
    <source>
        <dbReference type="ARBA" id="ARBA00022729"/>
    </source>
</evidence>
<dbReference type="Gene3D" id="2.60.40.1910">
    <property type="match status" value="1"/>
</dbReference>
<dbReference type="GO" id="GO:0042277">
    <property type="term" value="F:peptide binding"/>
    <property type="evidence" value="ECO:0007669"/>
    <property type="project" value="TreeGrafter"/>
</dbReference>
<evidence type="ECO:0000256" key="4">
    <source>
        <dbReference type="ARBA" id="ARBA00022475"/>
    </source>
</evidence>
<sequence length="495" mass="57790">MMDTFLIDQESMYIFDSQGLVPSLNSETNPLDVFSFEYFQSNYVKAVFIIRMIKNILGDENFQIGIRNYLKHNKFQGVTSDNFNAEMVYVSGNTNKLLEQALINWENTSGYPLVTISRNYSTNRAKITQSRFMFNHALNLTDRYWIALNFAFEDQPDFDNTSITHWFDPATISLDVLAPGENEWLICNKQQFGYYRVNYDKRNWKLIINFLNSAHYNKIHYLNRAKLIDDAFALAESDYIPYAIPFELADYLEQEMDYVPWAVFWGHMDRLYFESGLRYSSFYENFKKNVVDLFSKVENSLVYNTLSHDIFNKESIKMKLLTMTCAFGSDICKDYTLSMLSTWLADSKNNVLPEDIPPYILCGGLRFAHEDIWNIVLAKYSRSRDGKISASIGCTSNYTLLYNIMFDTMNAIDNVSENQLWNLLTSIISYSDIGVRVTLDFVENYETSINYTDSRYSFLKVAITLVMHYVKTENDFKRLSVFSFRIVANLFKNIV</sequence>
<comment type="caution">
    <text evidence="17">The sequence shown here is derived from an EMBL/GenBank/DDBJ whole genome shotgun (WGS) entry which is preliminary data.</text>
</comment>
<evidence type="ECO:0000256" key="5">
    <source>
        <dbReference type="ARBA" id="ARBA00022622"/>
    </source>
</evidence>
<comment type="similarity">
    <text evidence="3">Belongs to the peptidase M1 family.</text>
</comment>
<dbReference type="Proteomes" id="UP000826195">
    <property type="component" value="Unassembled WGS sequence"/>
</dbReference>
<evidence type="ECO:0000259" key="16">
    <source>
        <dbReference type="Pfam" id="PF11838"/>
    </source>
</evidence>
<evidence type="ECO:0000256" key="11">
    <source>
        <dbReference type="ARBA" id="ARBA00023049"/>
    </source>
</evidence>
<dbReference type="InterPro" id="IPR024571">
    <property type="entry name" value="ERAP1-like_C_dom"/>
</dbReference>
<name>A0AAV7IRR8_COTGL</name>
<evidence type="ECO:0000313" key="17">
    <source>
        <dbReference type="EMBL" id="KAH0555390.1"/>
    </source>
</evidence>